<feature type="transmembrane region" description="Helical" evidence="7">
    <location>
        <begin position="304"/>
        <end position="330"/>
    </location>
</feature>
<keyword evidence="11" id="KW-1185">Reference proteome</keyword>
<dbReference type="EMBL" id="FOCF01000003">
    <property type="protein sequence ID" value="SEM94138.1"/>
    <property type="molecule type" value="Genomic_DNA"/>
</dbReference>
<keyword evidence="6 7" id="KW-0472">Membrane</keyword>
<evidence type="ECO:0000259" key="8">
    <source>
        <dbReference type="Pfam" id="PF02687"/>
    </source>
</evidence>
<accession>A0A1H8CIN7</accession>
<evidence type="ECO:0000313" key="11">
    <source>
        <dbReference type="Proteomes" id="UP000199206"/>
    </source>
</evidence>
<organism evidence="10 11">
    <name type="scientific">Sphingomonas gellani</name>
    <dbReference type="NCBI Taxonomy" id="1166340"/>
    <lineage>
        <taxon>Bacteria</taxon>
        <taxon>Pseudomonadati</taxon>
        <taxon>Pseudomonadota</taxon>
        <taxon>Alphaproteobacteria</taxon>
        <taxon>Sphingomonadales</taxon>
        <taxon>Sphingomonadaceae</taxon>
        <taxon>Sphingomonas</taxon>
    </lineage>
</organism>
<dbReference type="STRING" id="1166340.SAMN05192583_1597"/>
<dbReference type="InterPro" id="IPR025857">
    <property type="entry name" value="MacB_PCD"/>
</dbReference>
<dbReference type="Proteomes" id="UP000199206">
    <property type="component" value="Unassembled WGS sequence"/>
</dbReference>
<comment type="similarity">
    <text evidence="2">Belongs to the ABC-4 integral membrane protein family. LolC/E subfamily.</text>
</comment>
<keyword evidence="4 7" id="KW-0812">Transmembrane</keyword>
<dbReference type="AlphaFoldDB" id="A0A1H8CIN7"/>
<evidence type="ECO:0000256" key="7">
    <source>
        <dbReference type="SAM" id="Phobius"/>
    </source>
</evidence>
<keyword evidence="5 7" id="KW-1133">Transmembrane helix</keyword>
<reference evidence="11" key="1">
    <citation type="submission" date="2016-10" db="EMBL/GenBank/DDBJ databases">
        <authorList>
            <person name="Varghese N."/>
            <person name="Submissions S."/>
        </authorList>
    </citation>
    <scope>NUCLEOTIDE SEQUENCE [LARGE SCALE GENOMIC DNA]</scope>
    <source>
        <strain evidence="11">S6-262</strain>
    </source>
</reference>
<feature type="domain" description="MacB-like periplasmic core" evidence="9">
    <location>
        <begin position="25"/>
        <end position="232"/>
    </location>
</feature>
<dbReference type="Pfam" id="PF12704">
    <property type="entry name" value="MacB_PCD"/>
    <property type="match status" value="1"/>
</dbReference>
<keyword evidence="10" id="KW-0449">Lipoprotein</keyword>
<dbReference type="OrthoDB" id="9808461at2"/>
<feature type="transmembrane region" description="Helical" evidence="7">
    <location>
        <begin position="259"/>
        <end position="284"/>
    </location>
</feature>
<comment type="subcellular location">
    <subcellularLocation>
        <location evidence="1">Cell membrane</location>
        <topology evidence="1">Multi-pass membrane protein</topology>
    </subcellularLocation>
</comment>
<dbReference type="PANTHER" id="PTHR30489:SF0">
    <property type="entry name" value="LIPOPROTEIN-RELEASING SYSTEM TRANSMEMBRANE PROTEIN LOLE"/>
    <property type="match status" value="1"/>
</dbReference>
<dbReference type="RefSeq" id="WP_093665168.1">
    <property type="nucleotide sequence ID" value="NZ_FOCF01000003.1"/>
</dbReference>
<evidence type="ECO:0000256" key="2">
    <source>
        <dbReference type="ARBA" id="ARBA00005236"/>
    </source>
</evidence>
<evidence type="ECO:0000259" key="9">
    <source>
        <dbReference type="Pfam" id="PF12704"/>
    </source>
</evidence>
<feature type="domain" description="ABC3 transporter permease C-terminal" evidence="8">
    <location>
        <begin position="264"/>
        <end position="394"/>
    </location>
</feature>
<evidence type="ECO:0000256" key="4">
    <source>
        <dbReference type="ARBA" id="ARBA00022692"/>
    </source>
</evidence>
<name>A0A1H8CIN7_9SPHN</name>
<evidence type="ECO:0000256" key="5">
    <source>
        <dbReference type="ARBA" id="ARBA00022989"/>
    </source>
</evidence>
<dbReference type="Pfam" id="PF02687">
    <property type="entry name" value="FtsX"/>
    <property type="match status" value="1"/>
</dbReference>
<evidence type="ECO:0000256" key="6">
    <source>
        <dbReference type="ARBA" id="ARBA00023136"/>
    </source>
</evidence>
<dbReference type="GO" id="GO:0044874">
    <property type="term" value="P:lipoprotein localization to outer membrane"/>
    <property type="evidence" value="ECO:0007669"/>
    <property type="project" value="TreeGrafter"/>
</dbReference>
<gene>
    <name evidence="10" type="ORF">SAMN05192583_1597</name>
</gene>
<evidence type="ECO:0000313" key="10">
    <source>
        <dbReference type="EMBL" id="SEM94138.1"/>
    </source>
</evidence>
<dbReference type="GO" id="GO:0098797">
    <property type="term" value="C:plasma membrane protein complex"/>
    <property type="evidence" value="ECO:0007669"/>
    <property type="project" value="TreeGrafter"/>
</dbReference>
<dbReference type="InterPro" id="IPR003838">
    <property type="entry name" value="ABC3_permease_C"/>
</dbReference>
<proteinExistence type="inferred from homology"/>
<feature type="transmembrane region" description="Helical" evidence="7">
    <location>
        <begin position="12"/>
        <end position="41"/>
    </location>
</feature>
<keyword evidence="3" id="KW-1003">Cell membrane</keyword>
<evidence type="ECO:0000256" key="3">
    <source>
        <dbReference type="ARBA" id="ARBA00022475"/>
    </source>
</evidence>
<evidence type="ECO:0000256" key="1">
    <source>
        <dbReference type="ARBA" id="ARBA00004651"/>
    </source>
</evidence>
<sequence>MLIARYLLPGRAGRFVLLIGALGCAGVAIGVASLVLVVSFMNGAEARLGGQIASADGHVFVTRRNALGTWSGMQQRLEHVRGVGRVIPSLDVNGLVSADGRTLGAELQGIQPANMKALPALANESSALMGRAPRESGTVALGSGLAMQLGVGPGGHIAITLPRVAGDDLDVVNFEAVVAGIIDTEVEAFDSRRVVMPVADLQRYTNGSSPISRTSVWLKGQDDQAILDDIRRAAGPHMTVRTWRDMNRSLFAALQQERFAMTAIISMVTLVALSNITSSMVMLVRHKMREIAILRTMGMGRFSIARVFIGVAAVIGVAGECAGLCIGLALKSAKDPAVRAIEAHLRAPSAELDALASIPLAISGAQFGWIMGLVSLGVILSTLYPAVRATTVSPAEALRW</sequence>
<feature type="transmembrane region" description="Helical" evidence="7">
    <location>
        <begin position="367"/>
        <end position="387"/>
    </location>
</feature>
<dbReference type="PANTHER" id="PTHR30489">
    <property type="entry name" value="LIPOPROTEIN-RELEASING SYSTEM TRANSMEMBRANE PROTEIN LOLE"/>
    <property type="match status" value="1"/>
</dbReference>
<dbReference type="InterPro" id="IPR051447">
    <property type="entry name" value="Lipoprotein-release_system"/>
</dbReference>
<protein>
    <submittedName>
        <fullName evidence="10">Lipoprotein-releasing system permease protein</fullName>
    </submittedName>
</protein>